<sequence length="68" mass="7632">MNTHTIDAPEPEDDLPKLARPHKNVAERIDQLLARCDKLKRASALRPTRFDDDGEAHARATARDDNDG</sequence>
<evidence type="ECO:0000313" key="2">
    <source>
        <dbReference type="EMBL" id="QDT75578.1"/>
    </source>
</evidence>
<gene>
    <name evidence="2" type="ORF">I41_47890</name>
</gene>
<dbReference type="EMBL" id="CP036339">
    <property type="protein sequence ID" value="QDT75578.1"/>
    <property type="molecule type" value="Genomic_DNA"/>
</dbReference>
<keyword evidence="3" id="KW-1185">Reference proteome</keyword>
<evidence type="ECO:0000256" key="1">
    <source>
        <dbReference type="SAM" id="MobiDB-lite"/>
    </source>
</evidence>
<feature type="region of interest" description="Disordered" evidence="1">
    <location>
        <begin position="44"/>
        <end position="68"/>
    </location>
</feature>
<dbReference type="AlphaFoldDB" id="A0A517U4P1"/>
<evidence type="ECO:0000313" key="3">
    <source>
        <dbReference type="Proteomes" id="UP000317909"/>
    </source>
</evidence>
<accession>A0A517U4P1</accession>
<dbReference type="KEGG" id="llh:I41_47890"/>
<feature type="region of interest" description="Disordered" evidence="1">
    <location>
        <begin position="1"/>
        <end position="22"/>
    </location>
</feature>
<protein>
    <submittedName>
        <fullName evidence="2">Uncharacterized protein</fullName>
    </submittedName>
</protein>
<proteinExistence type="predicted"/>
<feature type="compositionally biased region" description="Basic and acidic residues" evidence="1">
    <location>
        <begin position="48"/>
        <end position="68"/>
    </location>
</feature>
<reference evidence="2 3" key="1">
    <citation type="submission" date="2019-02" db="EMBL/GenBank/DDBJ databases">
        <title>Deep-cultivation of Planctomycetes and their phenomic and genomic characterization uncovers novel biology.</title>
        <authorList>
            <person name="Wiegand S."/>
            <person name="Jogler M."/>
            <person name="Boedeker C."/>
            <person name="Pinto D."/>
            <person name="Vollmers J."/>
            <person name="Rivas-Marin E."/>
            <person name="Kohn T."/>
            <person name="Peeters S.H."/>
            <person name="Heuer A."/>
            <person name="Rast P."/>
            <person name="Oberbeckmann S."/>
            <person name="Bunk B."/>
            <person name="Jeske O."/>
            <person name="Meyerdierks A."/>
            <person name="Storesund J.E."/>
            <person name="Kallscheuer N."/>
            <person name="Luecker S."/>
            <person name="Lage O.M."/>
            <person name="Pohl T."/>
            <person name="Merkel B.J."/>
            <person name="Hornburger P."/>
            <person name="Mueller R.-W."/>
            <person name="Bruemmer F."/>
            <person name="Labrenz M."/>
            <person name="Spormann A.M."/>
            <person name="Op den Camp H."/>
            <person name="Overmann J."/>
            <person name="Amann R."/>
            <person name="Jetten M.S.M."/>
            <person name="Mascher T."/>
            <person name="Medema M.H."/>
            <person name="Devos D.P."/>
            <person name="Kaster A.-K."/>
            <person name="Ovreas L."/>
            <person name="Rohde M."/>
            <person name="Galperin M.Y."/>
            <person name="Jogler C."/>
        </authorList>
    </citation>
    <scope>NUCLEOTIDE SEQUENCE [LARGE SCALE GENOMIC DNA]</scope>
    <source>
        <strain evidence="2 3">I41</strain>
    </source>
</reference>
<organism evidence="2 3">
    <name type="scientific">Lacipirellula limnantheis</name>
    <dbReference type="NCBI Taxonomy" id="2528024"/>
    <lineage>
        <taxon>Bacteria</taxon>
        <taxon>Pseudomonadati</taxon>
        <taxon>Planctomycetota</taxon>
        <taxon>Planctomycetia</taxon>
        <taxon>Pirellulales</taxon>
        <taxon>Lacipirellulaceae</taxon>
        <taxon>Lacipirellula</taxon>
    </lineage>
</organism>
<name>A0A517U4P1_9BACT</name>
<dbReference type="RefSeq" id="WP_145435286.1">
    <property type="nucleotide sequence ID" value="NZ_CP036339.1"/>
</dbReference>
<dbReference type="Proteomes" id="UP000317909">
    <property type="component" value="Chromosome"/>
</dbReference>